<feature type="domain" description="PLD phosphodiesterase" evidence="1">
    <location>
        <begin position="211"/>
        <end position="238"/>
    </location>
</feature>
<dbReference type="PANTHER" id="PTHR21248:SF22">
    <property type="entry name" value="PHOSPHOLIPASE D"/>
    <property type="match status" value="1"/>
</dbReference>
<dbReference type="InterPro" id="IPR001736">
    <property type="entry name" value="PLipase_D/transphosphatidylase"/>
</dbReference>
<organism evidence="2 3">
    <name type="scientific">Actinocrinis puniceicyclus</name>
    <dbReference type="NCBI Taxonomy" id="977794"/>
    <lineage>
        <taxon>Bacteria</taxon>
        <taxon>Bacillati</taxon>
        <taxon>Actinomycetota</taxon>
        <taxon>Actinomycetes</taxon>
        <taxon>Catenulisporales</taxon>
        <taxon>Actinospicaceae</taxon>
        <taxon>Actinocrinis</taxon>
    </lineage>
</organism>
<dbReference type="PROSITE" id="PS50035">
    <property type="entry name" value="PLD"/>
    <property type="match status" value="1"/>
</dbReference>
<dbReference type="NCBIfam" id="NF038319">
    <property type="entry name" value="DISARM_DrmC_I"/>
    <property type="match status" value="1"/>
</dbReference>
<protein>
    <submittedName>
        <fullName evidence="2">DISARM system phospholipase D-like protein DrmC</fullName>
    </submittedName>
</protein>
<accession>A0A8J8BCF1</accession>
<dbReference type="PANTHER" id="PTHR21248">
    <property type="entry name" value="CARDIOLIPIN SYNTHASE"/>
    <property type="match status" value="1"/>
</dbReference>
<evidence type="ECO:0000313" key="3">
    <source>
        <dbReference type="Proteomes" id="UP000677913"/>
    </source>
</evidence>
<dbReference type="RefSeq" id="WP_211468402.1">
    <property type="nucleotide sequence ID" value="NZ_JAGSXH010000041.1"/>
</dbReference>
<dbReference type="Pfam" id="PF13091">
    <property type="entry name" value="PLDc_2"/>
    <property type="match status" value="1"/>
</dbReference>
<dbReference type="GO" id="GO:0030572">
    <property type="term" value="F:phosphatidyltransferase activity"/>
    <property type="evidence" value="ECO:0007669"/>
    <property type="project" value="UniProtKB-ARBA"/>
</dbReference>
<evidence type="ECO:0000313" key="2">
    <source>
        <dbReference type="EMBL" id="MBS2964088.1"/>
    </source>
</evidence>
<dbReference type="InterPro" id="IPR025202">
    <property type="entry name" value="PLD-like_dom"/>
</dbReference>
<keyword evidence="3" id="KW-1185">Reference proteome</keyword>
<dbReference type="EMBL" id="JAGSXH010000041">
    <property type="protein sequence ID" value="MBS2964088.1"/>
    <property type="molecule type" value="Genomic_DNA"/>
</dbReference>
<proteinExistence type="predicted"/>
<dbReference type="Gene3D" id="3.30.870.10">
    <property type="entry name" value="Endonuclease Chain A"/>
    <property type="match status" value="1"/>
</dbReference>
<dbReference type="GO" id="GO:0032049">
    <property type="term" value="P:cardiolipin biosynthetic process"/>
    <property type="evidence" value="ECO:0007669"/>
    <property type="project" value="UniProtKB-ARBA"/>
</dbReference>
<comment type="caution">
    <text evidence="2">The sequence shown here is derived from an EMBL/GenBank/DDBJ whole genome shotgun (WGS) entry which is preliminary data.</text>
</comment>
<name>A0A8J8BCF1_9ACTN</name>
<dbReference type="AlphaFoldDB" id="A0A8J8BCF1"/>
<gene>
    <name evidence="2" type="primary">drmC</name>
    <name evidence="2" type="ORF">KGA66_13605</name>
</gene>
<dbReference type="InterPro" id="IPR047955">
    <property type="entry name" value="DrmC-like"/>
</dbReference>
<dbReference type="Proteomes" id="UP000677913">
    <property type="component" value="Unassembled WGS sequence"/>
</dbReference>
<sequence length="278" mass="29224">MTISGAKAGNPPSLAAAIASLAADLPTTYRAAWIRVLQTITTPDDLTASRLIAAHPGAGLGPRATLLLAAWMATDPLPSGQAVALALDSAGTRYEHDIAMSRVDVAVSGPVTDAVPVRLTASVAVDVIRAAKRTLLIVSYAAFGVHEIEREIMAAANRGIRVDLVIETAVASGGLLHGSADGRATFRDLRFHPDVHLWQWNPERRVGPGGRRGAMHAKFIAADRTAAMLGSANLTDSAHTDNLEIGVVIHDPAAVGRIVDHFAALMRKDAKALSLLPW</sequence>
<dbReference type="SUPFAM" id="SSF56024">
    <property type="entry name" value="Phospholipase D/nuclease"/>
    <property type="match status" value="1"/>
</dbReference>
<reference evidence="2" key="1">
    <citation type="submission" date="2021-04" db="EMBL/GenBank/DDBJ databases">
        <title>Genome based classification of Actinospica acidithermotolerans sp. nov., an actinobacterium isolated from an Indonesian hot spring.</title>
        <authorList>
            <person name="Kusuma A.B."/>
            <person name="Putra K.E."/>
            <person name="Nafisah S."/>
            <person name="Loh J."/>
            <person name="Nouioui I."/>
            <person name="Goodfellow M."/>
        </authorList>
    </citation>
    <scope>NUCLEOTIDE SEQUENCE</scope>
    <source>
        <strain evidence="2">DSM 45618</strain>
    </source>
</reference>
<evidence type="ECO:0000259" key="1">
    <source>
        <dbReference type="PROSITE" id="PS50035"/>
    </source>
</evidence>